<dbReference type="Pfam" id="PF17548">
    <property type="entry name" value="p6"/>
    <property type="match status" value="1"/>
</dbReference>
<accession>A0A514AAR4</accession>
<evidence type="ECO:0000313" key="2">
    <source>
        <dbReference type="Proteomes" id="UP000317352"/>
    </source>
</evidence>
<name>A0A514AAR4_9CAUD</name>
<protein>
    <submittedName>
        <fullName evidence="1">DsDNA binding protein</fullName>
    </submittedName>
</protein>
<dbReference type="Proteomes" id="UP000317352">
    <property type="component" value="Genome"/>
</dbReference>
<reference evidence="1 2" key="1">
    <citation type="submission" date="2019-06" db="EMBL/GenBank/DDBJ databases">
        <authorList>
            <person name="Sanders K."/>
            <person name="Barth R."/>
            <person name="Bowles K."/>
            <person name="Glasgow G."/>
            <person name="Gloe M."/>
            <person name="Lewis H."/>
            <person name="McGough T."/>
            <person name="Nutbrown S."/>
            <person name="Romulus S."/>
            <person name="Sergiano J."/>
            <person name="Shin D."/>
            <person name="Suresh M."/>
            <person name="Johnson A."/>
            <person name="Temple L."/>
        </authorList>
    </citation>
    <scope>NUCLEOTIDE SEQUENCE [LARGE SCALE GENOMIC DNA]</scope>
</reference>
<gene>
    <name evidence="1" type="ORF">KAREZI_14</name>
</gene>
<keyword evidence="2" id="KW-1185">Reference proteome</keyword>
<dbReference type="GO" id="GO:0003677">
    <property type="term" value="F:DNA binding"/>
    <property type="evidence" value="ECO:0007669"/>
    <property type="project" value="InterPro"/>
</dbReference>
<proteinExistence type="predicted"/>
<organism evidence="1 2">
    <name type="scientific">Bacillus phage Karezi</name>
    <dbReference type="NCBI Taxonomy" id="2591398"/>
    <lineage>
        <taxon>Viruses</taxon>
        <taxon>Duplodnaviria</taxon>
        <taxon>Heunggongvirae</taxon>
        <taxon>Uroviricota</taxon>
        <taxon>Caudoviricetes</taxon>
        <taxon>Salasmaviridae</taxon>
        <taxon>Tatarstanvirinae</taxon>
        <taxon>Karezivirus</taxon>
        <taxon>Karezivirus karezi</taxon>
    </lineage>
</organism>
<evidence type="ECO:0000313" key="1">
    <source>
        <dbReference type="EMBL" id="QDH50335.1"/>
    </source>
</evidence>
<dbReference type="EMBL" id="MN082625">
    <property type="protein sequence ID" value="QDH50335.1"/>
    <property type="molecule type" value="Genomic_DNA"/>
</dbReference>
<sequence>MKKTISRTIPVTHIQIAKLEEVDGSLQIVEDVVSIAGNLSKEEAEKALVKQHGTGVTVKGIEVEVALFELSVEKFIELAEKKEASEELAE</sequence>
<dbReference type="InterPro" id="IPR035188">
    <property type="entry name" value="Histone-like_p6"/>
</dbReference>